<evidence type="ECO:0000256" key="10">
    <source>
        <dbReference type="SAM" id="MobiDB-lite"/>
    </source>
</evidence>
<organism evidence="12 13">
    <name type="scientific">Leptotrombidium deliense</name>
    <dbReference type="NCBI Taxonomy" id="299467"/>
    <lineage>
        <taxon>Eukaryota</taxon>
        <taxon>Metazoa</taxon>
        <taxon>Ecdysozoa</taxon>
        <taxon>Arthropoda</taxon>
        <taxon>Chelicerata</taxon>
        <taxon>Arachnida</taxon>
        <taxon>Acari</taxon>
        <taxon>Acariformes</taxon>
        <taxon>Trombidiformes</taxon>
        <taxon>Prostigmata</taxon>
        <taxon>Anystina</taxon>
        <taxon>Parasitengona</taxon>
        <taxon>Trombiculoidea</taxon>
        <taxon>Trombiculidae</taxon>
        <taxon>Leptotrombidium</taxon>
    </lineage>
</organism>
<feature type="domain" description="BTB" evidence="11">
    <location>
        <begin position="190"/>
        <end position="261"/>
    </location>
</feature>
<dbReference type="InterPro" id="IPR000210">
    <property type="entry name" value="BTB/POZ_dom"/>
</dbReference>
<keyword evidence="7" id="KW-0238">DNA-binding</keyword>
<dbReference type="GO" id="GO:0000978">
    <property type="term" value="F:RNA polymerase II cis-regulatory region sequence-specific DNA binding"/>
    <property type="evidence" value="ECO:0007669"/>
    <property type="project" value="TreeGrafter"/>
</dbReference>
<evidence type="ECO:0000256" key="5">
    <source>
        <dbReference type="ARBA" id="ARBA00022833"/>
    </source>
</evidence>
<dbReference type="GO" id="GO:0005634">
    <property type="term" value="C:nucleus"/>
    <property type="evidence" value="ECO:0007669"/>
    <property type="project" value="UniProtKB-SubCell"/>
</dbReference>
<evidence type="ECO:0000256" key="8">
    <source>
        <dbReference type="ARBA" id="ARBA00023163"/>
    </source>
</evidence>
<keyword evidence="9" id="KW-0539">Nucleus</keyword>
<dbReference type="InterPro" id="IPR011333">
    <property type="entry name" value="SKP1/BTB/POZ_sf"/>
</dbReference>
<evidence type="ECO:0000256" key="4">
    <source>
        <dbReference type="ARBA" id="ARBA00022771"/>
    </source>
</evidence>
<name>A0A443SW05_9ACAR</name>
<dbReference type="SMART" id="SM00225">
    <property type="entry name" value="BTB"/>
    <property type="match status" value="1"/>
</dbReference>
<dbReference type="Gene3D" id="3.30.710.10">
    <property type="entry name" value="Potassium Channel Kv1.1, Chain A"/>
    <property type="match status" value="1"/>
</dbReference>
<keyword evidence="8" id="KW-0804">Transcription</keyword>
<keyword evidence="4" id="KW-0863">Zinc-finger</keyword>
<reference evidence="12 13" key="1">
    <citation type="journal article" date="2018" name="Gigascience">
        <title>Genomes of trombidid mites reveal novel predicted allergens and laterally-transferred genes associated with secondary metabolism.</title>
        <authorList>
            <person name="Dong X."/>
            <person name="Chaisiri K."/>
            <person name="Xia D."/>
            <person name="Armstrong S.D."/>
            <person name="Fang Y."/>
            <person name="Donnelly M.J."/>
            <person name="Kadowaki T."/>
            <person name="McGarry J.W."/>
            <person name="Darby A.C."/>
            <person name="Makepeace B.L."/>
        </authorList>
    </citation>
    <scope>NUCLEOTIDE SEQUENCE [LARGE SCALE GENOMIC DNA]</scope>
    <source>
        <strain evidence="12">UoL-UT</strain>
    </source>
</reference>
<dbReference type="Proteomes" id="UP000288716">
    <property type="component" value="Unassembled WGS sequence"/>
</dbReference>
<evidence type="ECO:0000313" key="12">
    <source>
        <dbReference type="EMBL" id="RWS31701.1"/>
    </source>
</evidence>
<dbReference type="PANTHER" id="PTHR46105">
    <property type="entry name" value="AGAP004733-PA"/>
    <property type="match status" value="1"/>
</dbReference>
<dbReference type="VEuPathDB" id="VectorBase:LDEU000341"/>
<keyword evidence="3" id="KW-0677">Repeat</keyword>
<evidence type="ECO:0000259" key="11">
    <source>
        <dbReference type="PROSITE" id="PS50097"/>
    </source>
</evidence>
<accession>A0A443SW05</accession>
<comment type="subcellular location">
    <subcellularLocation>
        <location evidence="1">Nucleus</location>
    </subcellularLocation>
</comment>
<dbReference type="SMART" id="SM00614">
    <property type="entry name" value="ZnF_BED"/>
    <property type="match status" value="1"/>
</dbReference>
<dbReference type="EMBL" id="NCKV01000086">
    <property type="protein sequence ID" value="RWS31701.1"/>
    <property type="molecule type" value="Genomic_DNA"/>
</dbReference>
<comment type="caution">
    <text evidence="12">The sequence shown here is derived from an EMBL/GenBank/DDBJ whole genome shotgun (WGS) entry which is preliminary data.</text>
</comment>
<dbReference type="GO" id="GO:0008270">
    <property type="term" value="F:zinc ion binding"/>
    <property type="evidence" value="ECO:0007669"/>
    <property type="project" value="UniProtKB-KW"/>
</dbReference>
<dbReference type="AlphaFoldDB" id="A0A443SW05"/>
<keyword evidence="5" id="KW-0862">Zinc</keyword>
<keyword evidence="6" id="KW-0805">Transcription regulation</keyword>
<evidence type="ECO:0000313" key="13">
    <source>
        <dbReference type="Proteomes" id="UP000288716"/>
    </source>
</evidence>
<dbReference type="Pfam" id="PF00651">
    <property type="entry name" value="BTB"/>
    <property type="match status" value="1"/>
</dbReference>
<evidence type="ECO:0000256" key="6">
    <source>
        <dbReference type="ARBA" id="ARBA00023015"/>
    </source>
</evidence>
<dbReference type="OrthoDB" id="6482909at2759"/>
<evidence type="ECO:0000256" key="3">
    <source>
        <dbReference type="ARBA" id="ARBA00022737"/>
    </source>
</evidence>
<dbReference type="STRING" id="299467.A0A443SW05"/>
<dbReference type="PROSITE" id="PS50097">
    <property type="entry name" value="BTB"/>
    <property type="match status" value="1"/>
</dbReference>
<feature type="region of interest" description="Disordered" evidence="10">
    <location>
        <begin position="293"/>
        <end position="316"/>
    </location>
</feature>
<dbReference type="SUPFAM" id="SSF54695">
    <property type="entry name" value="POZ domain"/>
    <property type="match status" value="1"/>
</dbReference>
<protein>
    <submittedName>
        <fullName evidence="12">Protein tramtrack: beta isoform-like isoform X2</fullName>
    </submittedName>
</protein>
<sequence length="518" mass="59147">MIRYCFLKVNIRISLGNQMTPVHMVVAELGLSDIGDECQDEYLAVENPDDCQNSTKAGTKDRKAILDAKIKAQDPEISLERNINPRSEAWKIFNKILWRNKYTGYVCCMGCNRVLKQESSTTGMRRHQLICTGNKFSAPVAKPEEIEIPIEIEIQREPKEPSKVEFRNQLVHREVIVSTFHSMFKNQQNCDVSLIVEGRMIKAHKFILSIFSTFFKDIFEQKEGNSSVTSNGVNVAFLNYKFEHVEALVEYMYTGYIRIKKDEWAAVVKCAQDLGITAIVDYNRNIDLNMNVENKRKSEDQRKDGNSKETETKRSKNEYVTEIVAPTVQGMLSKEKNVESFTQSSNETDFISDISLNDFVGREKDGSSLVIEKPNSNSNTGLTTTQKASIDVETNAKFQTSKKLIPAPVLSPIVKIERSDENIQENNFENRLPLQEIHDTTMTLIEEHDFSGKSEDFISINTCIKCGLNYSSTHMRESDLPTPPTKCPVSGCDKIMKMNRMLIDHLTKYHRFTFCEET</sequence>
<evidence type="ECO:0000256" key="1">
    <source>
        <dbReference type="ARBA" id="ARBA00004123"/>
    </source>
</evidence>
<gene>
    <name evidence="12" type="ORF">B4U80_12767</name>
</gene>
<evidence type="ECO:0000256" key="9">
    <source>
        <dbReference type="ARBA" id="ARBA00023242"/>
    </source>
</evidence>
<dbReference type="PANTHER" id="PTHR46105:SF5">
    <property type="entry name" value="ZINC FINGER AND BTB DOMAIN-CONTAINING PROTEIN 44 ISOFORM X1"/>
    <property type="match status" value="1"/>
</dbReference>
<evidence type="ECO:0000256" key="2">
    <source>
        <dbReference type="ARBA" id="ARBA00022723"/>
    </source>
</evidence>
<evidence type="ECO:0000256" key="7">
    <source>
        <dbReference type="ARBA" id="ARBA00023125"/>
    </source>
</evidence>
<proteinExistence type="predicted"/>
<keyword evidence="2" id="KW-0479">Metal-binding</keyword>
<dbReference type="InterPro" id="IPR050457">
    <property type="entry name" value="ZnFinger_BTB_dom_contain"/>
</dbReference>
<keyword evidence="13" id="KW-1185">Reference proteome</keyword>
<dbReference type="GO" id="GO:0000981">
    <property type="term" value="F:DNA-binding transcription factor activity, RNA polymerase II-specific"/>
    <property type="evidence" value="ECO:0007669"/>
    <property type="project" value="TreeGrafter"/>
</dbReference>